<evidence type="ECO:0000256" key="1">
    <source>
        <dbReference type="SAM" id="SignalP"/>
    </source>
</evidence>
<organism evidence="2 3">
    <name type="scientific">Methylocella tundrae</name>
    <dbReference type="NCBI Taxonomy" id="227605"/>
    <lineage>
        <taxon>Bacteria</taxon>
        <taxon>Pseudomonadati</taxon>
        <taxon>Pseudomonadota</taxon>
        <taxon>Alphaproteobacteria</taxon>
        <taxon>Hyphomicrobiales</taxon>
        <taxon>Beijerinckiaceae</taxon>
        <taxon>Methylocella</taxon>
    </lineage>
</organism>
<keyword evidence="2" id="KW-0614">Plasmid</keyword>
<dbReference type="EMBL" id="LR536451">
    <property type="protein sequence ID" value="VFU16711.1"/>
    <property type="molecule type" value="Genomic_DNA"/>
</dbReference>
<dbReference type="KEGG" id="mtun:MTUNDRAET4_0329.1"/>
<reference evidence="2 3" key="1">
    <citation type="submission" date="2019-03" db="EMBL/GenBank/DDBJ databases">
        <authorList>
            <person name="Kox A.R. M."/>
        </authorList>
    </citation>
    <scope>NUCLEOTIDE SEQUENCE [LARGE SCALE GENOMIC DNA]</scope>
    <source>
        <strain evidence="2">MTUNDRAET4 annotated genome</strain>
        <plasmid evidence="3">2</plasmid>
    </source>
</reference>
<sequence>MMKDLIMNFYRTLAAAAFALASLSAVEAEGLKPIQSQAIDLGGLSGVAYYTVESDGFHVVATLAQEGEDGAPVRVKSVLAPGQSVTFSTPRGAGAQAEAVEISRWNDHVLVHKTALSN</sequence>
<keyword evidence="1" id="KW-0732">Signal</keyword>
<feature type="signal peptide" evidence="1">
    <location>
        <begin position="1"/>
        <end position="27"/>
    </location>
</feature>
<dbReference type="Proteomes" id="UP000294360">
    <property type="component" value="Plasmid 2"/>
</dbReference>
<name>A0A4U8Z796_METTU</name>
<accession>A0A4U8Z796</accession>
<proteinExistence type="predicted"/>
<protein>
    <submittedName>
        <fullName evidence="2">Uncharacterized protein</fullName>
    </submittedName>
</protein>
<gene>
    <name evidence="2" type="ORF">MTUNDRAET4_0329</name>
</gene>
<feature type="chain" id="PRO_5020462108" evidence="1">
    <location>
        <begin position="28"/>
        <end position="118"/>
    </location>
</feature>
<dbReference type="AlphaFoldDB" id="A0A4U8Z796"/>
<evidence type="ECO:0000313" key="2">
    <source>
        <dbReference type="EMBL" id="VFU16711.1"/>
    </source>
</evidence>
<geneLocation type="plasmid" evidence="2 3">
    <name>2</name>
</geneLocation>
<evidence type="ECO:0000313" key="3">
    <source>
        <dbReference type="Proteomes" id="UP000294360"/>
    </source>
</evidence>